<dbReference type="PANTHER" id="PTHR22617">
    <property type="entry name" value="CHEMOTAXIS SENSOR HISTIDINE KINASE-RELATED"/>
    <property type="match status" value="1"/>
</dbReference>
<evidence type="ECO:0000313" key="3">
    <source>
        <dbReference type="EMBL" id="QDU40448.1"/>
    </source>
</evidence>
<feature type="compositionally biased region" description="Polar residues" evidence="1">
    <location>
        <begin position="169"/>
        <end position="178"/>
    </location>
</feature>
<name>A0A517ZDA2_9PLAN</name>
<evidence type="ECO:0000259" key="2">
    <source>
        <dbReference type="PROSITE" id="PS50851"/>
    </source>
</evidence>
<feature type="compositionally biased region" description="Polar residues" evidence="1">
    <location>
        <begin position="150"/>
        <end position="160"/>
    </location>
</feature>
<dbReference type="SMART" id="SM00260">
    <property type="entry name" value="CheW"/>
    <property type="match status" value="1"/>
</dbReference>
<dbReference type="InterPro" id="IPR039315">
    <property type="entry name" value="CheW"/>
</dbReference>
<dbReference type="RefSeq" id="WP_197443746.1">
    <property type="nucleotide sequence ID" value="NZ_CP036275.1"/>
</dbReference>
<dbReference type="InterPro" id="IPR036061">
    <property type="entry name" value="CheW-like_dom_sf"/>
</dbReference>
<accession>A0A517ZDA2</accession>
<evidence type="ECO:0000313" key="4">
    <source>
        <dbReference type="Proteomes" id="UP000320496"/>
    </source>
</evidence>
<dbReference type="AlphaFoldDB" id="A0A517ZDA2"/>
<dbReference type="PANTHER" id="PTHR22617:SF23">
    <property type="entry name" value="CHEMOTAXIS PROTEIN CHEW"/>
    <property type="match status" value="1"/>
</dbReference>
<dbReference type="EMBL" id="CP036275">
    <property type="protein sequence ID" value="QDU40448.1"/>
    <property type="molecule type" value="Genomic_DNA"/>
</dbReference>
<dbReference type="KEGG" id="mri:Mal4_48050"/>
<dbReference type="GO" id="GO:0007165">
    <property type="term" value="P:signal transduction"/>
    <property type="evidence" value="ECO:0007669"/>
    <property type="project" value="InterPro"/>
</dbReference>
<keyword evidence="4" id="KW-1185">Reference proteome</keyword>
<dbReference type="Proteomes" id="UP000320496">
    <property type="component" value="Chromosome"/>
</dbReference>
<dbReference type="Pfam" id="PF01584">
    <property type="entry name" value="CheW"/>
    <property type="match status" value="1"/>
</dbReference>
<reference evidence="3 4" key="1">
    <citation type="submission" date="2019-02" db="EMBL/GenBank/DDBJ databases">
        <title>Deep-cultivation of Planctomycetes and their phenomic and genomic characterization uncovers novel biology.</title>
        <authorList>
            <person name="Wiegand S."/>
            <person name="Jogler M."/>
            <person name="Boedeker C."/>
            <person name="Pinto D."/>
            <person name="Vollmers J."/>
            <person name="Rivas-Marin E."/>
            <person name="Kohn T."/>
            <person name="Peeters S.H."/>
            <person name="Heuer A."/>
            <person name="Rast P."/>
            <person name="Oberbeckmann S."/>
            <person name="Bunk B."/>
            <person name="Jeske O."/>
            <person name="Meyerdierks A."/>
            <person name="Storesund J.E."/>
            <person name="Kallscheuer N."/>
            <person name="Luecker S."/>
            <person name="Lage O.M."/>
            <person name="Pohl T."/>
            <person name="Merkel B.J."/>
            <person name="Hornburger P."/>
            <person name="Mueller R.-W."/>
            <person name="Bruemmer F."/>
            <person name="Labrenz M."/>
            <person name="Spormann A.M."/>
            <person name="Op den Camp H."/>
            <person name="Overmann J."/>
            <person name="Amann R."/>
            <person name="Jetten M.S.M."/>
            <person name="Mascher T."/>
            <person name="Medema M.H."/>
            <person name="Devos D.P."/>
            <person name="Kaster A.-K."/>
            <person name="Ovreas L."/>
            <person name="Rohde M."/>
            <person name="Galperin M.Y."/>
            <person name="Jogler C."/>
        </authorList>
    </citation>
    <scope>NUCLEOTIDE SEQUENCE [LARGE SCALE GENOMIC DNA]</scope>
    <source>
        <strain evidence="3 4">Mal4</strain>
    </source>
</reference>
<feature type="region of interest" description="Disordered" evidence="1">
    <location>
        <begin position="150"/>
        <end position="178"/>
    </location>
</feature>
<organism evidence="3 4">
    <name type="scientific">Maioricimonas rarisocia</name>
    <dbReference type="NCBI Taxonomy" id="2528026"/>
    <lineage>
        <taxon>Bacteria</taxon>
        <taxon>Pseudomonadati</taxon>
        <taxon>Planctomycetota</taxon>
        <taxon>Planctomycetia</taxon>
        <taxon>Planctomycetales</taxon>
        <taxon>Planctomycetaceae</taxon>
        <taxon>Maioricimonas</taxon>
    </lineage>
</organism>
<dbReference type="Gene3D" id="2.30.30.40">
    <property type="entry name" value="SH3 Domains"/>
    <property type="match status" value="1"/>
</dbReference>
<feature type="domain" description="CheW-like" evidence="2">
    <location>
        <begin position="9"/>
        <end position="146"/>
    </location>
</feature>
<dbReference type="GO" id="GO:0006935">
    <property type="term" value="P:chemotaxis"/>
    <property type="evidence" value="ECO:0007669"/>
    <property type="project" value="InterPro"/>
</dbReference>
<protein>
    <submittedName>
        <fullName evidence="3">CheW-like domain protein</fullName>
    </submittedName>
</protein>
<sequence precursor="true">MSTSDSRVCSHHCIFVAGDSTWSVPASVVREITPRPPITPIPDSPSLLAGMCHLRNEFLPVFSLDAIAGEATEVPSDREHLLVMTGPDGTWGLLIDRGVALEPLEIAVADELSDSGTPPVVMGTASFREQVVRVLDVDALLRTGSQTLSRHWNGSESTRWQPGAEDPVSTKQHSGTQS</sequence>
<dbReference type="PROSITE" id="PS50851">
    <property type="entry name" value="CHEW"/>
    <property type="match status" value="1"/>
</dbReference>
<proteinExistence type="predicted"/>
<gene>
    <name evidence="3" type="ORF">Mal4_48050</name>
</gene>
<dbReference type="SUPFAM" id="SSF50341">
    <property type="entry name" value="CheW-like"/>
    <property type="match status" value="1"/>
</dbReference>
<dbReference type="GO" id="GO:0005829">
    <property type="term" value="C:cytosol"/>
    <property type="evidence" value="ECO:0007669"/>
    <property type="project" value="TreeGrafter"/>
</dbReference>
<dbReference type="InterPro" id="IPR002545">
    <property type="entry name" value="CheW-lke_dom"/>
</dbReference>
<dbReference type="Gene3D" id="2.40.50.180">
    <property type="entry name" value="CheA-289, Domain 4"/>
    <property type="match status" value="1"/>
</dbReference>
<evidence type="ECO:0000256" key="1">
    <source>
        <dbReference type="SAM" id="MobiDB-lite"/>
    </source>
</evidence>